<evidence type="ECO:0000313" key="1">
    <source>
        <dbReference type="EMBL" id="KOA84368.1"/>
    </source>
</evidence>
<dbReference type="RefSeq" id="WP_013726749.1">
    <property type="nucleotide sequence ID" value="NZ_LGVO01000011.1"/>
</dbReference>
<dbReference type="AlphaFoldDB" id="A0A9Q1ZCE5"/>
<evidence type="ECO:0000313" key="2">
    <source>
        <dbReference type="Proteomes" id="UP000037540"/>
    </source>
</evidence>
<dbReference type="InterPro" id="IPR011856">
    <property type="entry name" value="tRNA_endonuc-like_dom_sf"/>
</dbReference>
<organism evidence="1 2">
    <name type="scientific">Clostridium botulinum</name>
    <dbReference type="NCBI Taxonomy" id="1491"/>
    <lineage>
        <taxon>Bacteria</taxon>
        <taxon>Bacillati</taxon>
        <taxon>Bacillota</taxon>
        <taxon>Clostridia</taxon>
        <taxon>Eubacteriales</taxon>
        <taxon>Clostridiaceae</taxon>
        <taxon>Clostridium</taxon>
    </lineage>
</organism>
<dbReference type="EMBL" id="LGVR01000068">
    <property type="protein sequence ID" value="KOA84368.1"/>
    <property type="molecule type" value="Genomic_DNA"/>
</dbReference>
<gene>
    <name evidence="1" type="ORF">ADU74_11320</name>
</gene>
<dbReference type="OrthoDB" id="1955941at2"/>
<dbReference type="Proteomes" id="UP000037540">
    <property type="component" value="Unassembled WGS sequence"/>
</dbReference>
<accession>A0A9Q1ZCE5</accession>
<protein>
    <submittedName>
        <fullName evidence="1">Uncharacterized protein</fullName>
    </submittedName>
</protein>
<reference evidence="1 2" key="1">
    <citation type="submission" date="2015-07" db="EMBL/GenBank/DDBJ databases">
        <title>Draft genome sequences of 17 French Clostridium botulinum group III.</title>
        <authorList>
            <person name="Woudstra C."/>
            <person name="Le Marechal C."/>
            <person name="Souillard R."/>
            <person name="Bayon-Auboyer M.-H."/>
            <person name="Dessouter D."/>
            <person name="Fach P."/>
        </authorList>
    </citation>
    <scope>NUCLEOTIDE SEQUENCE [LARGE SCALE GENOMIC DNA]</scope>
    <source>
        <strain evidence="1 2">12LNRI-CD</strain>
    </source>
</reference>
<dbReference type="Gene3D" id="3.40.1350.10">
    <property type="match status" value="1"/>
</dbReference>
<name>A0A9Q1ZCE5_CLOBO</name>
<dbReference type="GO" id="GO:0003676">
    <property type="term" value="F:nucleic acid binding"/>
    <property type="evidence" value="ECO:0007669"/>
    <property type="project" value="InterPro"/>
</dbReference>
<proteinExistence type="predicted"/>
<comment type="caution">
    <text evidence="1">The sequence shown here is derived from an EMBL/GenBank/DDBJ whole genome shotgun (WGS) entry which is preliminary data.</text>
</comment>
<sequence length="323" mass="38202">MTREEIQISTNLNSLKEKQVQELIADFPWLLSLDYENVPNLKNKGMEYRLSDSKRADLILKDRKSGRPVIVEFKAVPFYRENIGQILEYRARIISECTKDTSILKEIFEDRIYSPIMILVVPECSPEARLACNLSNIEIYEYDKTISEFIVPEKRETLEEFIKNIDVSDLPFTDERFSYVDEIYNKIRDLLFELDLNDGWKKYRAPSGEYYFSINHLFINKNLFENNKISIGIYENIFSKDRSKKITIEYFCNDKKLLSRFVKAYQSKYNNSLNISKITEDDGCFYCNIKLDKKEFLQDVAKTLKPIILDYKDIMKNSLKLID</sequence>